<dbReference type="SUPFAM" id="SSF46689">
    <property type="entry name" value="Homeodomain-like"/>
    <property type="match status" value="1"/>
</dbReference>
<dbReference type="SUPFAM" id="SSF48498">
    <property type="entry name" value="Tetracyclin repressor-like, C-terminal domain"/>
    <property type="match status" value="1"/>
</dbReference>
<dbReference type="KEGG" id="ssyi:EKG83_24475"/>
<reference evidence="7" key="1">
    <citation type="journal article" date="2021" name="Curr. Microbiol.">
        <title>Complete genome of nocamycin-producing strain Saccharothrix syringae NRRL B-16468 reveals the biosynthetic potential for secondary metabolites.</title>
        <authorList>
            <person name="Mo X."/>
            <person name="Yang S."/>
        </authorList>
    </citation>
    <scope>NUCLEOTIDE SEQUENCE [LARGE SCALE GENOMIC DNA]</scope>
    <source>
        <strain evidence="7">ATCC 51364 / DSM 43886 / JCM 6844 / KCTC 9398 / NBRC 14523 / NRRL B-16468 / INA 2240</strain>
    </source>
</reference>
<evidence type="ECO:0000256" key="3">
    <source>
        <dbReference type="ARBA" id="ARBA00023163"/>
    </source>
</evidence>
<evidence type="ECO:0000256" key="4">
    <source>
        <dbReference type="PROSITE-ProRule" id="PRU00335"/>
    </source>
</evidence>
<dbReference type="OrthoDB" id="9795011at2"/>
<feature type="DNA-binding region" description="H-T-H motif" evidence="4">
    <location>
        <begin position="33"/>
        <end position="52"/>
    </location>
</feature>
<dbReference type="PANTHER" id="PTHR30055">
    <property type="entry name" value="HTH-TYPE TRANSCRIPTIONAL REGULATOR RUTR"/>
    <property type="match status" value="1"/>
</dbReference>
<evidence type="ECO:0000313" key="7">
    <source>
        <dbReference type="Proteomes" id="UP000325787"/>
    </source>
</evidence>
<evidence type="ECO:0000256" key="2">
    <source>
        <dbReference type="ARBA" id="ARBA00023125"/>
    </source>
</evidence>
<dbReference type="Pfam" id="PF21597">
    <property type="entry name" value="TetR_C_43"/>
    <property type="match status" value="1"/>
</dbReference>
<dbReference type="Pfam" id="PF00440">
    <property type="entry name" value="TetR_N"/>
    <property type="match status" value="1"/>
</dbReference>
<dbReference type="InterPro" id="IPR049445">
    <property type="entry name" value="TetR_SbtR-like_C"/>
</dbReference>
<keyword evidence="2 4" id="KW-0238">DNA-binding</keyword>
<keyword evidence="3" id="KW-0804">Transcription</keyword>
<proteinExistence type="predicted"/>
<dbReference type="Gene3D" id="1.10.357.10">
    <property type="entry name" value="Tetracycline Repressor, domain 2"/>
    <property type="match status" value="1"/>
</dbReference>
<name>A0A5Q0HDW3_SACSY</name>
<dbReference type="InterPro" id="IPR050109">
    <property type="entry name" value="HTH-type_TetR-like_transc_reg"/>
</dbReference>
<gene>
    <name evidence="6" type="ORF">EKG83_24475</name>
</gene>
<dbReference type="PANTHER" id="PTHR30055:SF234">
    <property type="entry name" value="HTH-TYPE TRANSCRIPTIONAL REGULATOR BETI"/>
    <property type="match status" value="1"/>
</dbReference>
<dbReference type="GO" id="GO:0000976">
    <property type="term" value="F:transcription cis-regulatory region binding"/>
    <property type="evidence" value="ECO:0007669"/>
    <property type="project" value="TreeGrafter"/>
</dbReference>
<dbReference type="Proteomes" id="UP000325787">
    <property type="component" value="Chromosome"/>
</dbReference>
<evidence type="ECO:0000256" key="1">
    <source>
        <dbReference type="ARBA" id="ARBA00023015"/>
    </source>
</evidence>
<organism evidence="6 7">
    <name type="scientific">Saccharothrix syringae</name>
    <name type="common">Nocardiopsis syringae</name>
    <dbReference type="NCBI Taxonomy" id="103733"/>
    <lineage>
        <taxon>Bacteria</taxon>
        <taxon>Bacillati</taxon>
        <taxon>Actinomycetota</taxon>
        <taxon>Actinomycetes</taxon>
        <taxon>Pseudonocardiales</taxon>
        <taxon>Pseudonocardiaceae</taxon>
        <taxon>Saccharothrix</taxon>
    </lineage>
</organism>
<dbReference type="PRINTS" id="PR00455">
    <property type="entry name" value="HTHTETR"/>
</dbReference>
<dbReference type="InterPro" id="IPR036271">
    <property type="entry name" value="Tet_transcr_reg_TetR-rel_C_sf"/>
</dbReference>
<dbReference type="InterPro" id="IPR001647">
    <property type="entry name" value="HTH_TetR"/>
</dbReference>
<keyword evidence="7" id="KW-1185">Reference proteome</keyword>
<dbReference type="InterPro" id="IPR009057">
    <property type="entry name" value="Homeodomain-like_sf"/>
</dbReference>
<dbReference type="AlphaFoldDB" id="A0A5Q0HDW3"/>
<dbReference type="EMBL" id="CP034550">
    <property type="protein sequence ID" value="QFZ24476.1"/>
    <property type="molecule type" value="Genomic_DNA"/>
</dbReference>
<evidence type="ECO:0000313" key="6">
    <source>
        <dbReference type="EMBL" id="QFZ24476.1"/>
    </source>
</evidence>
<keyword evidence="1" id="KW-0805">Transcription regulation</keyword>
<accession>A0A5Q0HDW3</accession>
<dbReference type="PROSITE" id="PS50977">
    <property type="entry name" value="HTH_TETR_2"/>
    <property type="match status" value="1"/>
</dbReference>
<dbReference type="GO" id="GO:0003700">
    <property type="term" value="F:DNA-binding transcription factor activity"/>
    <property type="evidence" value="ECO:0007669"/>
    <property type="project" value="TreeGrafter"/>
</dbReference>
<evidence type="ECO:0000259" key="5">
    <source>
        <dbReference type="PROSITE" id="PS50977"/>
    </source>
</evidence>
<feature type="domain" description="HTH tetR-type" evidence="5">
    <location>
        <begin position="11"/>
        <end position="70"/>
    </location>
</feature>
<protein>
    <submittedName>
        <fullName evidence="6">TetR/AcrR family transcriptional regulator</fullName>
    </submittedName>
</protein>
<sequence length="191" mass="21180">MPDRPTRSDARRNYDRLVEAADLAFTEHGTDASFDEIAKRAGVGSGTLYRHFPTREALMRAVFAERINKVCAQGEELLATDDPLHALTSWLRQLIDLTMRRGLATALVAREKTSTSELFHACHEALRVTARPLLARAQLDGGIRPDLALTDLLLLCHAIASSVERSREGAEQANRLLDLVLEGLRTRPARS</sequence>